<organism evidence="1 2">
    <name type="scientific">Cryptococcus wingfieldii CBS 7118</name>
    <dbReference type="NCBI Taxonomy" id="1295528"/>
    <lineage>
        <taxon>Eukaryota</taxon>
        <taxon>Fungi</taxon>
        <taxon>Dikarya</taxon>
        <taxon>Basidiomycota</taxon>
        <taxon>Agaricomycotina</taxon>
        <taxon>Tremellomycetes</taxon>
        <taxon>Tremellales</taxon>
        <taxon>Cryptococcaceae</taxon>
        <taxon>Cryptococcus</taxon>
    </lineage>
</organism>
<reference evidence="1 2" key="1">
    <citation type="submission" date="2016-06" db="EMBL/GenBank/DDBJ databases">
        <title>Evolution of pathogenesis and genome organization in the Tremellales.</title>
        <authorList>
            <person name="Cuomo C."/>
            <person name="Litvintseva A."/>
            <person name="Heitman J."/>
            <person name="Chen Y."/>
            <person name="Sun S."/>
            <person name="Springer D."/>
            <person name="Dromer F."/>
            <person name="Young S."/>
            <person name="Zeng Q."/>
            <person name="Chapman S."/>
            <person name="Gujja S."/>
            <person name="Saif S."/>
            <person name="Birren B."/>
        </authorList>
    </citation>
    <scope>NUCLEOTIDE SEQUENCE [LARGE SCALE GENOMIC DNA]</scope>
    <source>
        <strain evidence="1 2">CBS 7118</strain>
    </source>
</reference>
<evidence type="ECO:0000313" key="1">
    <source>
        <dbReference type="EMBL" id="ODO00549.1"/>
    </source>
</evidence>
<evidence type="ECO:0000313" key="2">
    <source>
        <dbReference type="Proteomes" id="UP000094819"/>
    </source>
</evidence>
<name>A0A1E3JI29_9TREE</name>
<dbReference type="RefSeq" id="XP_019032741.1">
    <property type="nucleotide sequence ID" value="XM_019175009.1"/>
</dbReference>
<dbReference type="EMBL" id="AWGH01000007">
    <property type="protein sequence ID" value="ODO00549.1"/>
    <property type="molecule type" value="Genomic_DNA"/>
</dbReference>
<proteinExistence type="predicted"/>
<keyword evidence="2" id="KW-1185">Reference proteome</keyword>
<dbReference type="AlphaFoldDB" id="A0A1E3JI29"/>
<protein>
    <recommendedName>
        <fullName evidence="3">F-box domain-containing protein</fullName>
    </recommendedName>
</protein>
<accession>A0A1E3JI29</accession>
<gene>
    <name evidence="1" type="ORF">L198_02868</name>
</gene>
<dbReference type="Proteomes" id="UP000094819">
    <property type="component" value="Unassembled WGS sequence"/>
</dbReference>
<comment type="caution">
    <text evidence="1">The sequence shown here is derived from an EMBL/GenBank/DDBJ whole genome shotgun (WGS) entry which is preliminary data.</text>
</comment>
<dbReference type="GeneID" id="30192081"/>
<sequence>MSSNIPTFDVASILSSLPDDILHLVFDAYASSLPTQSSAFLDLLCLDLLCLDRRTYNKYLPVLYRTIELTEDNRESFFQSYSRLLERCTFAPFEVESSDTSFFVPRLGPSAMGPPQPHPDMVRKIIVAHHLVFEMLEILHSTLQYTVAEQVKGLQSEEISVRLFPHLEWLTIGAEVSQAPPRSIVQRHRVVFRVLTQLLPPNICCTEPDDQAVWLFHQLGQAISSKYVHLDSMSIHASRWSECFKAGLSMERCEILSCWPTWPTGVRVHKDDPIVIVKALAILDRLDNLQIRRSSFPRQRIRLYDCNYTHEELFSPTSKTRLTLDQMSKVEIYTPKESAGHVCEGCGKGI</sequence>
<evidence type="ECO:0008006" key="3">
    <source>
        <dbReference type="Google" id="ProtNLM"/>
    </source>
</evidence>